<reference evidence="2 3" key="1">
    <citation type="journal article" date="2024" name="G3 (Bethesda)">
        <title>Genome assembly of Hibiscus sabdariffa L. provides insights into metabolisms of medicinal natural products.</title>
        <authorList>
            <person name="Kim T."/>
        </authorList>
    </citation>
    <scope>NUCLEOTIDE SEQUENCE [LARGE SCALE GENOMIC DNA]</scope>
    <source>
        <strain evidence="2">TK-2024</strain>
        <tissue evidence="2">Old leaves</tissue>
    </source>
</reference>
<evidence type="ECO:0000313" key="3">
    <source>
        <dbReference type="Proteomes" id="UP001472677"/>
    </source>
</evidence>
<evidence type="ECO:0000259" key="1">
    <source>
        <dbReference type="Pfam" id="PF13966"/>
    </source>
</evidence>
<dbReference type="Proteomes" id="UP001472677">
    <property type="component" value="Unassembled WGS sequence"/>
</dbReference>
<keyword evidence="3" id="KW-1185">Reference proteome</keyword>
<dbReference type="Pfam" id="PF13966">
    <property type="entry name" value="zf-RVT"/>
    <property type="match status" value="1"/>
</dbReference>
<proteinExistence type="predicted"/>
<protein>
    <recommendedName>
        <fullName evidence="1">Reverse transcriptase zinc-binding domain-containing protein</fullName>
    </recommendedName>
</protein>
<accession>A0ABR2EQ89</accession>
<organism evidence="2 3">
    <name type="scientific">Hibiscus sabdariffa</name>
    <name type="common">roselle</name>
    <dbReference type="NCBI Taxonomy" id="183260"/>
    <lineage>
        <taxon>Eukaryota</taxon>
        <taxon>Viridiplantae</taxon>
        <taxon>Streptophyta</taxon>
        <taxon>Embryophyta</taxon>
        <taxon>Tracheophyta</taxon>
        <taxon>Spermatophyta</taxon>
        <taxon>Magnoliopsida</taxon>
        <taxon>eudicotyledons</taxon>
        <taxon>Gunneridae</taxon>
        <taxon>Pentapetalae</taxon>
        <taxon>rosids</taxon>
        <taxon>malvids</taxon>
        <taxon>Malvales</taxon>
        <taxon>Malvaceae</taxon>
        <taxon>Malvoideae</taxon>
        <taxon>Hibiscus</taxon>
    </lineage>
</organism>
<feature type="domain" description="Reverse transcriptase zinc-binding" evidence="1">
    <location>
        <begin position="10"/>
        <end position="63"/>
    </location>
</feature>
<gene>
    <name evidence="2" type="ORF">V6N12_036294</name>
</gene>
<evidence type="ECO:0000313" key="2">
    <source>
        <dbReference type="EMBL" id="KAK8564163.1"/>
    </source>
</evidence>
<comment type="caution">
    <text evidence="2">The sequence shown here is derived from an EMBL/GenBank/DDBJ whole genome shotgun (WGS) entry which is preliminary data.</text>
</comment>
<name>A0ABR2EQ89_9ROSI</name>
<dbReference type="EMBL" id="JBBPBM010000011">
    <property type="protein sequence ID" value="KAK8564163.1"/>
    <property type="molecule type" value="Genomic_DNA"/>
</dbReference>
<dbReference type="InterPro" id="IPR026960">
    <property type="entry name" value="RVT-Znf"/>
</dbReference>
<sequence length="129" mass="14661">MCYRDCIHYQKSGFFAWRTCHEALPVLSKLLAVGIGTGLCRLCEQCIETAVHALRDCPVTKEVLESSGVPVRIQHGVQAAVKDWFYCSCWSHGYGRFHKFHGSYYGTFGIDKIKRSTTMIFGRRECFGV</sequence>